<sequence length="129" mass="13949">MFYSMKTDLQWPGKVPIIRIAVPFPTVVISNLLVIATYGGVPSTELMSTHKSITRIAPLSDVECMAVMPIIAFAAHPSFEGQHRLIVSCASSDTVPGTVIAVASLTGLYSVLFVIHVEPYLLLLLRVVP</sequence>
<name>A0A9P8CHY7_9HELO</name>
<accession>A0A9P8CHY7</accession>
<feature type="transmembrane region" description="Helical" evidence="1">
    <location>
        <begin position="99"/>
        <end position="125"/>
    </location>
</feature>
<evidence type="ECO:0000256" key="1">
    <source>
        <dbReference type="SAM" id="Phobius"/>
    </source>
</evidence>
<keyword evidence="3" id="KW-1185">Reference proteome</keyword>
<protein>
    <submittedName>
        <fullName evidence="2">Uncharacterized protein</fullName>
    </submittedName>
</protein>
<keyword evidence="1" id="KW-0812">Transmembrane</keyword>
<reference evidence="2" key="1">
    <citation type="journal article" date="2021" name="IMA Fungus">
        <title>Genomic characterization of three marine fungi, including Emericellopsis atlantica sp. nov. with signatures of a generalist lifestyle and marine biomass degradation.</title>
        <authorList>
            <person name="Hagestad O.C."/>
            <person name="Hou L."/>
            <person name="Andersen J.H."/>
            <person name="Hansen E.H."/>
            <person name="Altermark B."/>
            <person name="Li C."/>
            <person name="Kuhnert E."/>
            <person name="Cox R.J."/>
            <person name="Crous P.W."/>
            <person name="Spatafora J.W."/>
            <person name="Lail K."/>
            <person name="Amirebrahimi M."/>
            <person name="Lipzen A."/>
            <person name="Pangilinan J."/>
            <person name="Andreopoulos W."/>
            <person name="Hayes R.D."/>
            <person name="Ng V."/>
            <person name="Grigoriev I.V."/>
            <person name="Jackson S.A."/>
            <person name="Sutton T.D.S."/>
            <person name="Dobson A.D.W."/>
            <person name="Rama T."/>
        </authorList>
    </citation>
    <scope>NUCLEOTIDE SEQUENCE</scope>
    <source>
        <strain evidence="2">TRa3180A</strain>
    </source>
</reference>
<evidence type="ECO:0000313" key="2">
    <source>
        <dbReference type="EMBL" id="KAG9247768.1"/>
    </source>
</evidence>
<organism evidence="2 3">
    <name type="scientific">Calycina marina</name>
    <dbReference type="NCBI Taxonomy" id="1763456"/>
    <lineage>
        <taxon>Eukaryota</taxon>
        <taxon>Fungi</taxon>
        <taxon>Dikarya</taxon>
        <taxon>Ascomycota</taxon>
        <taxon>Pezizomycotina</taxon>
        <taxon>Leotiomycetes</taxon>
        <taxon>Helotiales</taxon>
        <taxon>Pezizellaceae</taxon>
        <taxon>Calycina</taxon>
    </lineage>
</organism>
<keyword evidence="1" id="KW-1133">Transmembrane helix</keyword>
<keyword evidence="1" id="KW-0472">Membrane</keyword>
<feature type="transmembrane region" description="Helical" evidence="1">
    <location>
        <begin position="20"/>
        <end position="41"/>
    </location>
</feature>
<dbReference type="Proteomes" id="UP000887226">
    <property type="component" value="Unassembled WGS sequence"/>
</dbReference>
<comment type="caution">
    <text evidence="2">The sequence shown here is derived from an EMBL/GenBank/DDBJ whole genome shotgun (WGS) entry which is preliminary data.</text>
</comment>
<evidence type="ECO:0000313" key="3">
    <source>
        <dbReference type="Proteomes" id="UP000887226"/>
    </source>
</evidence>
<gene>
    <name evidence="2" type="ORF">BJ878DRAFT_491281</name>
</gene>
<feature type="non-terminal residue" evidence="2">
    <location>
        <position position="129"/>
    </location>
</feature>
<dbReference type="AlphaFoldDB" id="A0A9P8CHY7"/>
<dbReference type="EMBL" id="MU253764">
    <property type="protein sequence ID" value="KAG9247768.1"/>
    <property type="molecule type" value="Genomic_DNA"/>
</dbReference>
<proteinExistence type="predicted"/>